<sequence>MREPLEGVCVWTVPCNIVITVTLFRDNRTHAYEDKDWAFVLEDVSPSGKRRQVATAHVNMTQYAGMCQHDLRISLRPLSRKLVSATLELTLSCLFLREGKATYVQRTLFNVLINVFN</sequence>
<protein>
    <recommendedName>
        <fullName evidence="1">C2 NT-type domain-containing protein</fullName>
    </recommendedName>
</protein>
<dbReference type="EMBL" id="JQDR03007125">
    <property type="protein sequence ID" value="KAA0199110.1"/>
    <property type="molecule type" value="Genomic_DNA"/>
</dbReference>
<name>A0A6A0H4L6_HYAAZ</name>
<dbReference type="PROSITE" id="PS51840">
    <property type="entry name" value="C2_NT"/>
    <property type="match status" value="1"/>
</dbReference>
<dbReference type="InterPro" id="IPR019448">
    <property type="entry name" value="NT-C2"/>
</dbReference>
<comment type="caution">
    <text evidence="2">The sequence shown here is derived from an EMBL/GenBank/DDBJ whole genome shotgun (WGS) entry which is preliminary data.</text>
</comment>
<gene>
    <name evidence="2" type="ORF">HAZT_HAZT006226</name>
</gene>
<feature type="domain" description="C2 NT-type" evidence="1">
    <location>
        <begin position="1"/>
        <end position="95"/>
    </location>
</feature>
<proteinExistence type="predicted"/>
<organism evidence="2">
    <name type="scientific">Hyalella azteca</name>
    <name type="common">Amphipod</name>
    <dbReference type="NCBI Taxonomy" id="294128"/>
    <lineage>
        <taxon>Eukaryota</taxon>
        <taxon>Metazoa</taxon>
        <taxon>Ecdysozoa</taxon>
        <taxon>Arthropoda</taxon>
        <taxon>Crustacea</taxon>
        <taxon>Multicrustacea</taxon>
        <taxon>Malacostraca</taxon>
        <taxon>Eumalacostraca</taxon>
        <taxon>Peracarida</taxon>
        <taxon>Amphipoda</taxon>
        <taxon>Senticaudata</taxon>
        <taxon>Talitrida</taxon>
        <taxon>Talitroidea</taxon>
        <taxon>Hyalellidae</taxon>
        <taxon>Hyalella</taxon>
    </lineage>
</organism>
<reference evidence="2" key="3">
    <citation type="submission" date="2019-06" db="EMBL/GenBank/DDBJ databases">
        <authorList>
            <person name="Poynton C."/>
            <person name="Hasenbein S."/>
            <person name="Benoit J.B."/>
            <person name="Sepulveda M.S."/>
            <person name="Poelchau M.F."/>
            <person name="Murali S.C."/>
            <person name="Chen S."/>
            <person name="Glastad K.M."/>
            <person name="Werren J.H."/>
            <person name="Vineis J.H."/>
            <person name="Bowen J.L."/>
            <person name="Friedrich M."/>
            <person name="Jones J."/>
            <person name="Robertson H.M."/>
            <person name="Feyereisen R."/>
            <person name="Mechler-Hickson A."/>
            <person name="Mathers N."/>
            <person name="Lee C.E."/>
            <person name="Colbourne J.K."/>
            <person name="Biales A."/>
            <person name="Johnston J.S."/>
            <person name="Wellborn G.A."/>
            <person name="Rosendale A.J."/>
            <person name="Cridge A.G."/>
            <person name="Munoz-Torres M.C."/>
            <person name="Bain P.A."/>
            <person name="Manny A.R."/>
            <person name="Major K.M."/>
            <person name="Lambert F.N."/>
            <person name="Vulpe C.D."/>
            <person name="Tuck P."/>
            <person name="Blalock B.J."/>
            <person name="Lin Y.-Y."/>
            <person name="Smith M.E."/>
            <person name="Ochoa-Acuna H."/>
            <person name="Chen M.-J.M."/>
            <person name="Childers C.P."/>
            <person name="Qu J."/>
            <person name="Dugan S."/>
            <person name="Lee S.L."/>
            <person name="Chao H."/>
            <person name="Dinh H."/>
            <person name="Han Y."/>
            <person name="Doddapaneni H."/>
            <person name="Worley K.C."/>
            <person name="Muzny D.M."/>
            <person name="Gibbs R.A."/>
            <person name="Richards S."/>
        </authorList>
    </citation>
    <scope>NUCLEOTIDE SEQUENCE</scope>
    <source>
        <strain evidence="2">HAZT.00-mixed</strain>
        <tissue evidence="2">Whole organism</tissue>
    </source>
</reference>
<evidence type="ECO:0000313" key="2">
    <source>
        <dbReference type="EMBL" id="KAA0199110.1"/>
    </source>
</evidence>
<reference evidence="2" key="2">
    <citation type="journal article" date="2018" name="Environ. Sci. Technol.">
        <title>The Toxicogenome of Hyalella azteca: A Model for Sediment Ecotoxicology and Evolutionary Toxicology.</title>
        <authorList>
            <person name="Poynton H.C."/>
            <person name="Hasenbein S."/>
            <person name="Benoit J.B."/>
            <person name="Sepulveda M.S."/>
            <person name="Poelchau M.F."/>
            <person name="Hughes D.S.T."/>
            <person name="Murali S.C."/>
            <person name="Chen S."/>
            <person name="Glastad K.M."/>
            <person name="Goodisman M.A.D."/>
            <person name="Werren J.H."/>
            <person name="Vineis J.H."/>
            <person name="Bowen J.L."/>
            <person name="Friedrich M."/>
            <person name="Jones J."/>
            <person name="Robertson H.M."/>
            <person name="Feyereisen R."/>
            <person name="Mechler-Hickson A."/>
            <person name="Mathers N."/>
            <person name="Lee C.E."/>
            <person name="Colbourne J.K."/>
            <person name="Biales A."/>
            <person name="Johnston J.S."/>
            <person name="Wellborn G.A."/>
            <person name="Rosendale A.J."/>
            <person name="Cridge A.G."/>
            <person name="Munoz-Torres M.C."/>
            <person name="Bain P.A."/>
            <person name="Manny A.R."/>
            <person name="Major K.M."/>
            <person name="Lambert F.N."/>
            <person name="Vulpe C.D."/>
            <person name="Tuck P."/>
            <person name="Blalock B.J."/>
            <person name="Lin Y.Y."/>
            <person name="Smith M.E."/>
            <person name="Ochoa-Acuna H."/>
            <person name="Chen M.M."/>
            <person name="Childers C.P."/>
            <person name="Qu J."/>
            <person name="Dugan S."/>
            <person name="Lee S.L."/>
            <person name="Chao H."/>
            <person name="Dinh H."/>
            <person name="Han Y."/>
            <person name="Doddapaneni H."/>
            <person name="Worley K.C."/>
            <person name="Muzny D.M."/>
            <person name="Gibbs R.A."/>
            <person name="Richards S."/>
        </authorList>
    </citation>
    <scope>NUCLEOTIDE SEQUENCE</scope>
    <source>
        <strain evidence="2">HAZT.00-mixed</strain>
        <tissue evidence="2">Whole organism</tissue>
    </source>
</reference>
<dbReference type="AlphaFoldDB" id="A0A6A0H4L6"/>
<accession>A0A6A0H4L6</accession>
<evidence type="ECO:0000259" key="1">
    <source>
        <dbReference type="PROSITE" id="PS51840"/>
    </source>
</evidence>
<dbReference type="Proteomes" id="UP000711488">
    <property type="component" value="Unassembled WGS sequence"/>
</dbReference>
<dbReference type="Pfam" id="PF10358">
    <property type="entry name" value="NT-C2"/>
    <property type="match status" value="1"/>
</dbReference>
<reference evidence="2" key="1">
    <citation type="submission" date="2014-08" db="EMBL/GenBank/DDBJ databases">
        <authorList>
            <person name="Murali S."/>
            <person name="Richards S."/>
            <person name="Bandaranaike D."/>
            <person name="Bellair M."/>
            <person name="Blankenburg K."/>
            <person name="Chao H."/>
            <person name="Dinh H."/>
            <person name="Doddapaneni H."/>
            <person name="Dugan-Rocha S."/>
            <person name="Elkadiri S."/>
            <person name="Gnanaolivu R."/>
            <person name="Hughes D."/>
            <person name="Lee S."/>
            <person name="Li M."/>
            <person name="Ming W."/>
            <person name="Munidasa M."/>
            <person name="Muniz J."/>
            <person name="Nguyen L."/>
            <person name="Osuji N."/>
            <person name="Pu L.-L."/>
            <person name="Puazo M."/>
            <person name="Skinner E."/>
            <person name="Qu C."/>
            <person name="Quiroz J."/>
            <person name="Raj R."/>
            <person name="Weissenberger G."/>
            <person name="Xin Y."/>
            <person name="Zou X."/>
            <person name="Han Y."/>
            <person name="Worley K."/>
            <person name="Muzny D."/>
            <person name="Gibbs R."/>
        </authorList>
    </citation>
    <scope>NUCLEOTIDE SEQUENCE</scope>
    <source>
        <strain evidence="2">HAZT.00-mixed</strain>
        <tissue evidence="2">Whole organism</tissue>
    </source>
</reference>